<organism evidence="3 4">
    <name type="scientific">Microcystis aeruginosa NIES-2520</name>
    <dbReference type="NCBI Taxonomy" id="2303982"/>
    <lineage>
        <taxon>Bacteria</taxon>
        <taxon>Bacillati</taxon>
        <taxon>Cyanobacteriota</taxon>
        <taxon>Cyanophyceae</taxon>
        <taxon>Oscillatoriophycideae</taxon>
        <taxon>Chroococcales</taxon>
        <taxon>Microcystaceae</taxon>
        <taxon>Microcystis</taxon>
    </lineage>
</organism>
<dbReference type="EMBL" id="BHVP01000007">
    <property type="protein sequence ID" value="GCA73808.1"/>
    <property type="molecule type" value="Genomic_DNA"/>
</dbReference>
<dbReference type="PROSITE" id="PS00330">
    <property type="entry name" value="HEMOLYSIN_CALCIUM"/>
    <property type="match status" value="3"/>
</dbReference>
<dbReference type="Gene3D" id="2.150.10.10">
    <property type="entry name" value="Serralysin-like metalloprotease, C-terminal"/>
    <property type="match status" value="3"/>
</dbReference>
<evidence type="ECO:0000313" key="3">
    <source>
        <dbReference type="EMBL" id="GCA73808.1"/>
    </source>
</evidence>
<dbReference type="InterPro" id="IPR032710">
    <property type="entry name" value="NTF2-like_dom_sf"/>
</dbReference>
<accession>A0A5A5RFD0</accession>
<dbReference type="SUPFAM" id="SSF54427">
    <property type="entry name" value="NTF2-like"/>
    <property type="match status" value="2"/>
</dbReference>
<dbReference type="PRINTS" id="PR00313">
    <property type="entry name" value="CABNDNGRPT"/>
</dbReference>
<reference evidence="3 4" key="1">
    <citation type="submission" date="2018-09" db="EMBL/GenBank/DDBJ databases">
        <title>Evolutionary history of phycoerythrin pigmentation in the water bloom-forming cyanobacterium Microcystis aeruginosa.</title>
        <authorList>
            <person name="Tanabe Y."/>
            <person name="Tanabe Y."/>
            <person name="Yamaguchi H."/>
        </authorList>
    </citation>
    <scope>NUCLEOTIDE SEQUENCE [LARGE SCALE GENOMIC DNA]</scope>
    <source>
        <strain evidence="3 4">NIES-2520</strain>
    </source>
</reference>
<dbReference type="InterPro" id="IPR050557">
    <property type="entry name" value="RTX_toxin/Mannuronan_C5-epim"/>
</dbReference>
<dbReference type="RefSeq" id="WP_149985645.1">
    <property type="nucleotide sequence ID" value="NZ_BHVP01000007.1"/>
</dbReference>
<dbReference type="SUPFAM" id="SSF51120">
    <property type="entry name" value="beta-Roll"/>
    <property type="match status" value="2"/>
</dbReference>
<comment type="caution">
    <text evidence="3">The sequence shown here is derived from an EMBL/GenBank/DDBJ whole genome shotgun (WGS) entry which is preliminary data.</text>
</comment>
<dbReference type="InterPro" id="IPR011049">
    <property type="entry name" value="Serralysin-like_metalloprot_C"/>
</dbReference>
<evidence type="ECO:0000256" key="1">
    <source>
        <dbReference type="ARBA" id="ARBA00004613"/>
    </source>
</evidence>
<dbReference type="InterPro" id="IPR018511">
    <property type="entry name" value="Hemolysin-typ_Ca-bd_CS"/>
</dbReference>
<dbReference type="PANTHER" id="PTHR38340">
    <property type="entry name" value="S-LAYER PROTEIN"/>
    <property type="match status" value="1"/>
</dbReference>
<dbReference type="AlphaFoldDB" id="A0A5A5RFD0"/>
<dbReference type="GO" id="GO:0005576">
    <property type="term" value="C:extracellular region"/>
    <property type="evidence" value="ECO:0007669"/>
    <property type="project" value="UniProtKB-SubCell"/>
</dbReference>
<dbReference type="Pfam" id="PF00353">
    <property type="entry name" value="HemolysinCabind"/>
    <property type="match status" value="3"/>
</dbReference>
<proteinExistence type="predicted"/>
<dbReference type="GO" id="GO:0005509">
    <property type="term" value="F:calcium ion binding"/>
    <property type="evidence" value="ECO:0007669"/>
    <property type="project" value="InterPro"/>
</dbReference>
<keyword evidence="2" id="KW-0964">Secreted</keyword>
<sequence>MKRLNIKSPVPLGLVFVVALFLGILTFGHPTEKTWATTTYTGQEQANIQVVKGFFQAFGKELTSSHQYIDAHFTPKARFIFTRGGEELYAKDQSSAGEPPPKTIKDTNDYSDERFSHERYALVPLMREYIGPAGVKEFLTKLKAEFDFKNRFTSFKDLKYIAENNNVAVYGYLRYVNKKTGNFLRTPFAVNIELVNGKINLYHYYEDSFAHAAASRQGGSWQGQYGLNQRYDLKNPPYLLYVQWGTRNADNLTGDKNPNQLADQIYGYQNDDSLNGGEGDDKLWGGSGRDILLGGNGDDILYGNIGFDTLTGGAGSDTFVLASDLGIAKPGEQGFDTIADFEDGVDRLGLDNGLADSVDGKKTSQLTQGITFNNLKIAQEGADTWISIADTGEKLALLKNVDANKINAADFITLEQFPAFRGYPEDSKNPGNEAQNRAVVEGFYNAFRNGTIADYISNNFAQDAQYTPIQGDNQYFEIYNPDIDAYSVSFSQERFLLTPSTREWNGIAGDQQFIADLVDANNTMDPITSFFPEKFVVHGDDIGVFGRFIFRNATSGQISDTPFAYHIQLKDNKIHFIHFFEDSYSYTNGTRQGGTWTQDYGQKPLYFTFGTRLGDSLTGESGSDQLYGYQANDRLTGKQGDDFLYGGQGNDTFVLAAGEGTDKILDFEVGQDRLELSGGLTFEQLSIAQNGSDTLIKISQTQEVLAILKNVKSPVLDRRDFLSPS</sequence>
<protein>
    <submittedName>
        <fullName evidence="3">Bifunctional hemolysin/adenylate cyclase</fullName>
    </submittedName>
</protein>
<dbReference type="InterPro" id="IPR001343">
    <property type="entry name" value="Hemolysn_Ca-bd"/>
</dbReference>
<comment type="subcellular location">
    <subcellularLocation>
        <location evidence="1">Secreted</location>
    </subcellularLocation>
</comment>
<gene>
    <name evidence="3" type="primary">cya_1</name>
    <name evidence="3" type="ORF">MiTe_00628</name>
</gene>
<name>A0A5A5RFD0_MICAE</name>
<dbReference type="Proteomes" id="UP000324917">
    <property type="component" value="Unassembled WGS sequence"/>
</dbReference>
<evidence type="ECO:0000256" key="2">
    <source>
        <dbReference type="ARBA" id="ARBA00022525"/>
    </source>
</evidence>
<dbReference type="PANTHER" id="PTHR38340:SF1">
    <property type="entry name" value="S-LAYER PROTEIN"/>
    <property type="match status" value="1"/>
</dbReference>
<evidence type="ECO:0000313" key="4">
    <source>
        <dbReference type="Proteomes" id="UP000324917"/>
    </source>
</evidence>
<dbReference type="Gene3D" id="3.10.450.50">
    <property type="match status" value="2"/>
</dbReference>